<feature type="domain" description="Peptidase C14 caspase" evidence="2">
    <location>
        <begin position="32"/>
        <end position="251"/>
    </location>
</feature>
<dbReference type="SUPFAM" id="SSF52129">
    <property type="entry name" value="Caspase-like"/>
    <property type="match status" value="2"/>
</dbReference>
<dbReference type="Pfam" id="PF00656">
    <property type="entry name" value="Peptidase_C14"/>
    <property type="match status" value="2"/>
</dbReference>
<evidence type="ECO:0000313" key="3">
    <source>
        <dbReference type="EMBL" id="MBB6005653.1"/>
    </source>
</evidence>
<evidence type="ECO:0000259" key="2">
    <source>
        <dbReference type="Pfam" id="PF00656"/>
    </source>
</evidence>
<reference evidence="3 4" key="1">
    <citation type="submission" date="2020-08" db="EMBL/GenBank/DDBJ databases">
        <title>Functional genomics of gut bacteria from endangered species of beetles.</title>
        <authorList>
            <person name="Carlos-Shanley C."/>
        </authorList>
    </citation>
    <scope>NUCLEOTIDE SEQUENCE [LARGE SCALE GENOMIC DNA]</scope>
    <source>
        <strain evidence="3 4">S00070</strain>
    </source>
</reference>
<dbReference type="RefSeq" id="WP_184137663.1">
    <property type="nucleotide sequence ID" value="NZ_JACHKT010000054.1"/>
</dbReference>
<proteinExistence type="predicted"/>
<keyword evidence="1" id="KW-0732">Signal</keyword>
<name>A0A841EX42_9BACT</name>
<dbReference type="InterPro" id="IPR013783">
    <property type="entry name" value="Ig-like_fold"/>
</dbReference>
<gene>
    <name evidence="3" type="ORF">HNP25_004327</name>
</gene>
<dbReference type="AlphaFoldDB" id="A0A841EX42"/>
<dbReference type="EMBL" id="JACHKT010000054">
    <property type="protein sequence ID" value="MBB6005653.1"/>
    <property type="molecule type" value="Genomic_DNA"/>
</dbReference>
<accession>A0A841EX42</accession>
<dbReference type="PANTHER" id="PTHR22576:SF37">
    <property type="entry name" value="MUCOSA-ASSOCIATED LYMPHOID TISSUE LYMPHOMA TRANSLOCATION PROTEIN 1"/>
    <property type="match status" value="1"/>
</dbReference>
<evidence type="ECO:0000313" key="4">
    <source>
        <dbReference type="Proteomes" id="UP000524404"/>
    </source>
</evidence>
<dbReference type="Gene3D" id="2.60.40.10">
    <property type="entry name" value="Immunoglobulins"/>
    <property type="match status" value="1"/>
</dbReference>
<comment type="caution">
    <text evidence="3">The sequence shown here is derived from an EMBL/GenBank/DDBJ whole genome shotgun (WGS) entry which is preliminary data.</text>
</comment>
<dbReference type="GO" id="GO:0006508">
    <property type="term" value="P:proteolysis"/>
    <property type="evidence" value="ECO:0007669"/>
    <property type="project" value="InterPro"/>
</dbReference>
<organism evidence="3 4">
    <name type="scientific">Arcicella rosea</name>
    <dbReference type="NCBI Taxonomy" id="502909"/>
    <lineage>
        <taxon>Bacteria</taxon>
        <taxon>Pseudomonadati</taxon>
        <taxon>Bacteroidota</taxon>
        <taxon>Cytophagia</taxon>
        <taxon>Cytophagales</taxon>
        <taxon>Flectobacillaceae</taxon>
        <taxon>Arcicella</taxon>
    </lineage>
</organism>
<dbReference type="Proteomes" id="UP000524404">
    <property type="component" value="Unassembled WGS sequence"/>
</dbReference>
<sequence length="595" mass="67549">MKKIITILTIILFSKSVFALSIDSLNKSSTTKRIALVIGNSSYNYFQKDITATNDVKLISKALTDLDFEVFQYLDLDYNTTKSVLAGFKEKIKNADVALLYYSGMGANVEGIDYLFPIDFKIHNNNFSESFNTNCFSNNYIFSLFEDNPNRANIILWDAGSRQDPGIHRSEKSPQIQLLPPLNTFLMYACQVGEATHATEKAISLFTEKLTTEIIINQEINFLFENVKKTVINEVKNQVPLKISTLTKKFYFTKSIDNTPPDIKITSPNLSRGFAPIEEKKQIIIKGIAKDKNGIFEVLINNEEVQLESDGSFSKTVLLAVGENTFIVKATDTRSNTSEINIKVNRQVNIDNTQRLNNIGKYYALIIGVSDYDDKNITKLDSLPIYDARNLKNILQNDYTFSNNYIITLENPTRREIIIELDNLSKRVTPDDCILIFYAGHGYFDKETEIGYWFPKDAEIDNSSNWLYNDQLISSIKKIKSKHTLLISDACFSGSIFKNRDVKITSNEPNVIRQKYELTSRKAMTSGTLTTVPNISVFMKYMLEYLQKNKDKYISASQLFKSIETPVGNNSTALPQYGVIQNTGDEGGDFIFIHK</sequence>
<protein>
    <submittedName>
        <fullName evidence="3">Putative caspase-like protein</fullName>
    </submittedName>
</protein>
<dbReference type="Gene3D" id="3.40.50.1460">
    <property type="match status" value="2"/>
</dbReference>
<dbReference type="GO" id="GO:0004197">
    <property type="term" value="F:cysteine-type endopeptidase activity"/>
    <property type="evidence" value="ECO:0007669"/>
    <property type="project" value="InterPro"/>
</dbReference>
<keyword evidence="4" id="KW-1185">Reference proteome</keyword>
<dbReference type="InterPro" id="IPR029030">
    <property type="entry name" value="Caspase-like_dom_sf"/>
</dbReference>
<feature type="chain" id="PRO_5032678265" evidence="1">
    <location>
        <begin position="20"/>
        <end position="595"/>
    </location>
</feature>
<feature type="signal peptide" evidence="1">
    <location>
        <begin position="1"/>
        <end position="19"/>
    </location>
</feature>
<feature type="domain" description="Peptidase C14 caspase" evidence="2">
    <location>
        <begin position="363"/>
        <end position="567"/>
    </location>
</feature>
<dbReference type="InterPro" id="IPR011600">
    <property type="entry name" value="Pept_C14_caspase"/>
</dbReference>
<evidence type="ECO:0000256" key="1">
    <source>
        <dbReference type="SAM" id="SignalP"/>
    </source>
</evidence>
<dbReference type="Pfam" id="PF09136">
    <property type="entry name" value="Glucodextran_B"/>
    <property type="match status" value="1"/>
</dbReference>
<dbReference type="InterPro" id="IPR052039">
    <property type="entry name" value="Caspase-related_regulators"/>
</dbReference>
<dbReference type="PANTHER" id="PTHR22576">
    <property type="entry name" value="MUCOSA ASSOCIATED LYMPHOID TISSUE LYMPHOMA TRANSLOCATION PROTEIN 1/PARACASPASE"/>
    <property type="match status" value="1"/>
</dbReference>